<evidence type="ECO:0000256" key="2">
    <source>
        <dbReference type="SAM" id="MobiDB-lite"/>
    </source>
</evidence>
<dbReference type="GO" id="GO:0005681">
    <property type="term" value="C:spliceosomal complex"/>
    <property type="evidence" value="ECO:0007669"/>
    <property type="project" value="InterPro"/>
</dbReference>
<evidence type="ECO:0000313" key="5">
    <source>
        <dbReference type="Proteomes" id="UP001054889"/>
    </source>
</evidence>
<accession>A0AAV5F2I5</accession>
<evidence type="ECO:0000256" key="1">
    <source>
        <dbReference type="ARBA" id="ARBA00010197"/>
    </source>
</evidence>
<reference evidence="4" key="2">
    <citation type="submission" date="2021-12" db="EMBL/GenBank/DDBJ databases">
        <title>Resequencing data analysis of finger millet.</title>
        <authorList>
            <person name="Hatakeyama M."/>
            <person name="Aluri S."/>
            <person name="Balachadran M.T."/>
            <person name="Sivarajan S.R."/>
            <person name="Poveda L."/>
            <person name="Shimizu-Inatsugi R."/>
            <person name="Schlapbach R."/>
            <person name="Sreeman S.M."/>
            <person name="Shimizu K.K."/>
        </authorList>
    </citation>
    <scope>NUCLEOTIDE SEQUENCE</scope>
</reference>
<keyword evidence="5" id="KW-1185">Reference proteome</keyword>
<dbReference type="GO" id="GO:0000398">
    <property type="term" value="P:mRNA splicing, via spliceosome"/>
    <property type="evidence" value="ECO:0007669"/>
    <property type="project" value="InterPro"/>
</dbReference>
<evidence type="ECO:0000259" key="3">
    <source>
        <dbReference type="Pfam" id="PF02731"/>
    </source>
</evidence>
<name>A0AAV5F2I5_ELECO</name>
<dbReference type="Pfam" id="PF02731">
    <property type="entry name" value="SKIP_SNW"/>
    <property type="match status" value="1"/>
</dbReference>
<gene>
    <name evidence="4" type="primary">gb17494</name>
    <name evidence="4" type="ORF">PR202_gb17494</name>
</gene>
<feature type="region of interest" description="Disordered" evidence="2">
    <location>
        <begin position="312"/>
        <end position="356"/>
    </location>
</feature>
<comment type="similarity">
    <text evidence="1">Belongs to the SNW family.</text>
</comment>
<feature type="region of interest" description="Disordered" evidence="2">
    <location>
        <begin position="166"/>
        <end position="207"/>
    </location>
</feature>
<feature type="domain" description="SKI-interacting protein SKIP SNW" evidence="3">
    <location>
        <begin position="137"/>
        <end position="300"/>
    </location>
</feature>
<organism evidence="4 5">
    <name type="scientific">Eleusine coracana subsp. coracana</name>
    <dbReference type="NCBI Taxonomy" id="191504"/>
    <lineage>
        <taxon>Eukaryota</taxon>
        <taxon>Viridiplantae</taxon>
        <taxon>Streptophyta</taxon>
        <taxon>Embryophyta</taxon>
        <taxon>Tracheophyta</taxon>
        <taxon>Spermatophyta</taxon>
        <taxon>Magnoliopsida</taxon>
        <taxon>Liliopsida</taxon>
        <taxon>Poales</taxon>
        <taxon>Poaceae</taxon>
        <taxon>PACMAD clade</taxon>
        <taxon>Chloridoideae</taxon>
        <taxon>Cynodonteae</taxon>
        <taxon>Eleusininae</taxon>
        <taxon>Eleusine</taxon>
    </lineage>
</organism>
<comment type="caution">
    <text evidence="4">The sequence shown here is derived from an EMBL/GenBank/DDBJ whole genome shotgun (WGS) entry which is preliminary data.</text>
</comment>
<dbReference type="InterPro" id="IPR017862">
    <property type="entry name" value="SKI-int_prot_SKIP"/>
</dbReference>
<protein>
    <recommendedName>
        <fullName evidence="3">SKI-interacting protein SKIP SNW domain-containing protein</fullName>
    </recommendedName>
</protein>
<feature type="compositionally biased region" description="Basic and acidic residues" evidence="2">
    <location>
        <begin position="314"/>
        <end position="338"/>
    </location>
</feature>
<dbReference type="AlphaFoldDB" id="A0AAV5F2I5"/>
<sequence length="449" mass="49222">MPYGRRAGLVPRRPEDFGDGGAFPEVHVAQYPLSMGLHAAAPGSNILPVTVDAHGRVAFDAVVRHGENSGKIVYTSHADLVPKIADPHYNANDAKDEEIIEEVSARTRAALQALIDARVSAVNPASVPRHGTGRTSFVKYRPARQSAAFNSGAAERVVRVSHAQEDPVMPPKHRHKRFPCPAGSSSSPPVTVLHSPPRPASRKDAEEWRVPPCVSDWKNPKGYSVPLHKRVAASDGAGRVMRDVQISDGFASLTEALYVAEQKAREAVETRRMVATELNRKKAERREQELREIAKKARTEMAVAAAAPVDVEELQEKAQRDMVREDRRREREREERGEAASSSKKSASARDKDRDVSERVALGMASGTGVSGGGGEVPYDERLFNQDRGMDSGFAADDQYSVYSGRLFAAQPTLSTLYRTSNCWDSDTYGGDADEQLEKIAETSRFKPE</sequence>
<dbReference type="EMBL" id="BQKI01000081">
    <property type="protein sequence ID" value="GJN29282.1"/>
    <property type="molecule type" value="Genomic_DNA"/>
</dbReference>
<evidence type="ECO:0000313" key="4">
    <source>
        <dbReference type="EMBL" id="GJN29282.1"/>
    </source>
</evidence>
<reference evidence="4" key="1">
    <citation type="journal article" date="2018" name="DNA Res.">
        <title>Multiple hybrid de novo genome assembly of finger millet, an orphan allotetraploid crop.</title>
        <authorList>
            <person name="Hatakeyama M."/>
            <person name="Aluri S."/>
            <person name="Balachadran M.T."/>
            <person name="Sivarajan S.R."/>
            <person name="Patrignani A."/>
            <person name="Gruter S."/>
            <person name="Poveda L."/>
            <person name="Shimizu-Inatsugi R."/>
            <person name="Baeten J."/>
            <person name="Francoijs K.J."/>
            <person name="Nataraja K.N."/>
            <person name="Reddy Y.A.N."/>
            <person name="Phadnis S."/>
            <person name="Ravikumar R.L."/>
            <person name="Schlapbach R."/>
            <person name="Sreeman S.M."/>
            <person name="Shimizu K.K."/>
        </authorList>
    </citation>
    <scope>NUCLEOTIDE SEQUENCE</scope>
</reference>
<dbReference type="InterPro" id="IPR004015">
    <property type="entry name" value="SKI-int_prot_SKIP_SNW-dom"/>
</dbReference>
<dbReference type="Proteomes" id="UP001054889">
    <property type="component" value="Unassembled WGS sequence"/>
</dbReference>
<dbReference type="PANTHER" id="PTHR12096">
    <property type="entry name" value="NUCLEAR PROTEIN SKIP-RELATED"/>
    <property type="match status" value="1"/>
</dbReference>
<proteinExistence type="inferred from homology"/>